<dbReference type="PANTHER" id="PTHR10366:SF564">
    <property type="entry name" value="STEROL-4-ALPHA-CARBOXYLATE 3-DEHYDROGENASE, DECARBOXYLATING"/>
    <property type="match status" value="1"/>
</dbReference>
<comment type="caution">
    <text evidence="4">The sequence shown here is derived from an EMBL/GenBank/DDBJ whole genome shotgun (WGS) entry which is preliminary data.</text>
</comment>
<proteinExistence type="inferred from homology"/>
<dbReference type="Proteomes" id="UP000051733">
    <property type="component" value="Unassembled WGS sequence"/>
</dbReference>
<dbReference type="InterPro" id="IPR050425">
    <property type="entry name" value="NAD(P)_dehydrat-like"/>
</dbReference>
<evidence type="ECO:0000256" key="2">
    <source>
        <dbReference type="ARBA" id="ARBA00023445"/>
    </source>
</evidence>
<dbReference type="SUPFAM" id="SSF51735">
    <property type="entry name" value="NAD(P)-binding Rossmann-fold domains"/>
    <property type="match status" value="1"/>
</dbReference>
<sequence>MNQHVLVTGGNGFLGSQLIAALLTRGSSVTTTLRHLDRQAALLTTLTTHHVPHLDRLTFVQADLARDDGWAEAMQGIDYVLSVASPLFSTDRPFEQVADDARNGTLRILRAAEGTTVKRIVMTANFGAVGFSHHDPQTLTTEQDWTDPNEPGLSPYEKSKLLAEQAAWAYVDQHHPSFEFNTVNPVAILGNSLDDHVSGSFTLIKQLIDGNSKFSVNLPLNVVNVADVIDLHLRALFTPHVTHERFIATEDGQISMKEIVALIAAHRPALAASLPTRFLPTWLIKCLTPVSSQAKEGLLMLKVNRNVSNQHARELLNWTPLSNNEATILQTVDTLVNRHLI</sequence>
<name>A0A0R2A601_9LACO</name>
<evidence type="ECO:0000313" key="5">
    <source>
        <dbReference type="Proteomes" id="UP000051733"/>
    </source>
</evidence>
<dbReference type="RefSeq" id="WP_057777707.1">
    <property type="nucleotide sequence ID" value="NZ_AYYY01000010.1"/>
</dbReference>
<evidence type="ECO:0000256" key="1">
    <source>
        <dbReference type="ARBA" id="ARBA00023002"/>
    </source>
</evidence>
<dbReference type="PATRIC" id="fig|1423813.3.peg.746"/>
<dbReference type="STRING" id="1423813.FC26_GL000733"/>
<reference evidence="4 5" key="1">
    <citation type="journal article" date="2015" name="Genome Announc.">
        <title>Expanding the biotechnology potential of lactobacilli through comparative genomics of 213 strains and associated genera.</title>
        <authorList>
            <person name="Sun Z."/>
            <person name="Harris H.M."/>
            <person name="McCann A."/>
            <person name="Guo C."/>
            <person name="Argimon S."/>
            <person name="Zhang W."/>
            <person name="Yang X."/>
            <person name="Jeffery I.B."/>
            <person name="Cooney J.C."/>
            <person name="Kagawa T.F."/>
            <person name="Liu W."/>
            <person name="Song Y."/>
            <person name="Salvetti E."/>
            <person name="Wrobel A."/>
            <person name="Rasinkangas P."/>
            <person name="Parkhill J."/>
            <person name="Rea M.C."/>
            <person name="O'Sullivan O."/>
            <person name="Ritari J."/>
            <person name="Douillard F.P."/>
            <person name="Paul Ross R."/>
            <person name="Yang R."/>
            <person name="Briner A.E."/>
            <person name="Felis G.E."/>
            <person name="de Vos W.M."/>
            <person name="Barrangou R."/>
            <person name="Klaenhammer T.R."/>
            <person name="Caufield P.W."/>
            <person name="Cui Y."/>
            <person name="Zhang H."/>
            <person name="O'Toole P.W."/>
        </authorList>
    </citation>
    <scope>NUCLEOTIDE SEQUENCE [LARGE SCALE GENOMIC DNA]</scope>
    <source>
        <strain evidence="4 5">DSM 20634</strain>
    </source>
</reference>
<dbReference type="Pfam" id="PF01370">
    <property type="entry name" value="Epimerase"/>
    <property type="match status" value="1"/>
</dbReference>
<dbReference type="InterPro" id="IPR036291">
    <property type="entry name" value="NAD(P)-bd_dom_sf"/>
</dbReference>
<keyword evidence="5" id="KW-1185">Reference proteome</keyword>
<dbReference type="Gene3D" id="3.40.50.720">
    <property type="entry name" value="NAD(P)-binding Rossmann-like Domain"/>
    <property type="match status" value="1"/>
</dbReference>
<comment type="similarity">
    <text evidence="2">Belongs to the NAD(P)-dependent epimerase/dehydratase family. Dihydroflavonol-4-reductase subfamily.</text>
</comment>
<keyword evidence="1" id="KW-0560">Oxidoreductase</keyword>
<feature type="domain" description="NAD-dependent epimerase/dehydratase" evidence="3">
    <location>
        <begin position="5"/>
        <end position="236"/>
    </location>
</feature>
<dbReference type="PANTHER" id="PTHR10366">
    <property type="entry name" value="NAD DEPENDENT EPIMERASE/DEHYDRATASE"/>
    <property type="match status" value="1"/>
</dbReference>
<dbReference type="GO" id="GO:0016616">
    <property type="term" value="F:oxidoreductase activity, acting on the CH-OH group of donors, NAD or NADP as acceptor"/>
    <property type="evidence" value="ECO:0007669"/>
    <property type="project" value="TreeGrafter"/>
</dbReference>
<evidence type="ECO:0000259" key="3">
    <source>
        <dbReference type="Pfam" id="PF01370"/>
    </source>
</evidence>
<dbReference type="OrthoDB" id="9778052at2"/>
<dbReference type="AlphaFoldDB" id="A0A0R2A601"/>
<protein>
    <recommendedName>
        <fullName evidence="3">NAD-dependent epimerase/dehydratase domain-containing protein</fullName>
    </recommendedName>
</protein>
<dbReference type="InterPro" id="IPR001509">
    <property type="entry name" value="Epimerase_deHydtase"/>
</dbReference>
<organism evidence="4 5">
    <name type="scientific">Paucilactobacillus vaccinostercus DSM 20634</name>
    <dbReference type="NCBI Taxonomy" id="1423813"/>
    <lineage>
        <taxon>Bacteria</taxon>
        <taxon>Bacillati</taxon>
        <taxon>Bacillota</taxon>
        <taxon>Bacilli</taxon>
        <taxon>Lactobacillales</taxon>
        <taxon>Lactobacillaceae</taxon>
        <taxon>Paucilactobacillus</taxon>
    </lineage>
</organism>
<evidence type="ECO:0000313" key="4">
    <source>
        <dbReference type="EMBL" id="KRM62175.1"/>
    </source>
</evidence>
<dbReference type="EMBL" id="AYYY01000010">
    <property type="protein sequence ID" value="KRM62175.1"/>
    <property type="molecule type" value="Genomic_DNA"/>
</dbReference>
<accession>A0A0R2A601</accession>
<gene>
    <name evidence="4" type="ORF">FC26_GL000733</name>
</gene>